<accession>A0ABN3BJK2</accession>
<keyword evidence="1" id="KW-0812">Transmembrane</keyword>
<keyword evidence="3" id="KW-1185">Reference proteome</keyword>
<evidence type="ECO:0000256" key="1">
    <source>
        <dbReference type="SAM" id="Phobius"/>
    </source>
</evidence>
<evidence type="ECO:0000313" key="2">
    <source>
        <dbReference type="EMBL" id="GAA2196677.1"/>
    </source>
</evidence>
<dbReference type="EMBL" id="BAAAQW010000002">
    <property type="protein sequence ID" value="GAA2196677.1"/>
    <property type="molecule type" value="Genomic_DNA"/>
</dbReference>
<feature type="transmembrane region" description="Helical" evidence="1">
    <location>
        <begin position="127"/>
        <end position="145"/>
    </location>
</feature>
<keyword evidence="1" id="KW-1133">Transmembrane helix</keyword>
<protein>
    <submittedName>
        <fullName evidence="2">Uncharacterized protein</fullName>
    </submittedName>
</protein>
<dbReference type="RefSeq" id="WP_344297753.1">
    <property type="nucleotide sequence ID" value="NZ_BAAAQW010000002.1"/>
</dbReference>
<proteinExistence type="predicted"/>
<gene>
    <name evidence="2" type="ORF">GCM10009849_02650</name>
</gene>
<name>A0ABN3BJK2_9MICC</name>
<feature type="transmembrane region" description="Helical" evidence="1">
    <location>
        <begin position="12"/>
        <end position="33"/>
    </location>
</feature>
<evidence type="ECO:0000313" key="3">
    <source>
        <dbReference type="Proteomes" id="UP001500432"/>
    </source>
</evidence>
<comment type="caution">
    <text evidence="2">The sequence shown here is derived from an EMBL/GenBank/DDBJ whole genome shotgun (WGS) entry which is preliminary data.</text>
</comment>
<keyword evidence="1" id="KW-0472">Membrane</keyword>
<feature type="transmembrane region" description="Helical" evidence="1">
    <location>
        <begin position="85"/>
        <end position="106"/>
    </location>
</feature>
<organism evidence="2 3">
    <name type="scientific">Sinomonas flava</name>
    <dbReference type="NCBI Taxonomy" id="496857"/>
    <lineage>
        <taxon>Bacteria</taxon>
        <taxon>Bacillati</taxon>
        <taxon>Actinomycetota</taxon>
        <taxon>Actinomycetes</taxon>
        <taxon>Micrococcales</taxon>
        <taxon>Micrococcaceae</taxon>
        <taxon>Sinomonas</taxon>
    </lineage>
</organism>
<sequence>MDPRERSRRKAAVVAIAGGVVWGIGISPVPSVYTEPDAERRLELLSAGRRSWTVGEHLAAAGTAAVPAAFARLAQSLPQGRAKTLAAVAAGALTAGAPFFVWELAVRTADIERFAYRRISAWPFATYAWLHVAALASLAGALATLPGHGTAAAAVGLVGLVSAGALVKTGDMVPAVFYLAEQVAAASFARRTVR</sequence>
<reference evidence="2 3" key="1">
    <citation type="journal article" date="2019" name="Int. J. Syst. Evol. Microbiol.">
        <title>The Global Catalogue of Microorganisms (GCM) 10K type strain sequencing project: providing services to taxonomists for standard genome sequencing and annotation.</title>
        <authorList>
            <consortium name="The Broad Institute Genomics Platform"/>
            <consortium name="The Broad Institute Genome Sequencing Center for Infectious Disease"/>
            <person name="Wu L."/>
            <person name="Ma J."/>
        </authorList>
    </citation>
    <scope>NUCLEOTIDE SEQUENCE [LARGE SCALE GENOMIC DNA]</scope>
    <source>
        <strain evidence="2 3">JCM 16034</strain>
    </source>
</reference>
<feature type="transmembrane region" description="Helical" evidence="1">
    <location>
        <begin position="151"/>
        <end position="167"/>
    </location>
</feature>
<dbReference type="Proteomes" id="UP001500432">
    <property type="component" value="Unassembled WGS sequence"/>
</dbReference>